<dbReference type="EMBL" id="CP136862">
    <property type="protein sequence ID" value="WOJ88426.1"/>
    <property type="molecule type" value="Genomic_DNA"/>
</dbReference>
<dbReference type="Pfam" id="PF20084">
    <property type="entry name" value="TrbK"/>
    <property type="match status" value="1"/>
</dbReference>
<proteinExistence type="predicted"/>
<evidence type="ECO:0000313" key="4">
    <source>
        <dbReference type="Proteomes" id="UP001626536"/>
    </source>
</evidence>
<accession>A0ABZ0HR66</accession>
<keyword evidence="2" id="KW-1133">Transmembrane helix</keyword>
<feature type="region of interest" description="Disordered" evidence="1">
    <location>
        <begin position="81"/>
        <end position="101"/>
    </location>
</feature>
<sequence length="101" mass="10845">MGRPDIFRALAIAALVGVFIATLFAVNRRPATLVAPDVQSTSSPDDISAELRRCSALATQDAEDPRCQAVWEENRRRFFGRSARPLPPAAAPANATPGDAR</sequence>
<name>A0ABZ0HR66_9HYPH</name>
<dbReference type="Proteomes" id="UP001626536">
    <property type="component" value="Chromosome"/>
</dbReference>
<keyword evidence="4" id="KW-1185">Reference proteome</keyword>
<evidence type="ECO:0000256" key="1">
    <source>
        <dbReference type="SAM" id="MobiDB-lite"/>
    </source>
</evidence>
<feature type="compositionally biased region" description="Low complexity" evidence="1">
    <location>
        <begin position="91"/>
        <end position="101"/>
    </location>
</feature>
<dbReference type="NCBIfam" id="TIGR04360">
    <property type="entry name" value="other_trbK"/>
    <property type="match status" value="1"/>
</dbReference>
<evidence type="ECO:0000313" key="3">
    <source>
        <dbReference type="EMBL" id="WOJ88426.1"/>
    </source>
</evidence>
<keyword evidence="2" id="KW-0812">Transmembrane</keyword>
<evidence type="ECO:0000256" key="2">
    <source>
        <dbReference type="SAM" id="Phobius"/>
    </source>
</evidence>
<organism evidence="3 4">
    <name type="scientific">Methylocapsa polymorpha</name>
    <dbReference type="NCBI Taxonomy" id="3080828"/>
    <lineage>
        <taxon>Bacteria</taxon>
        <taxon>Pseudomonadati</taxon>
        <taxon>Pseudomonadota</taxon>
        <taxon>Alphaproteobacteria</taxon>
        <taxon>Hyphomicrobiales</taxon>
        <taxon>Beijerinckiaceae</taxon>
        <taxon>Methylocapsa</taxon>
    </lineage>
</organism>
<dbReference type="InterPro" id="IPR027587">
    <property type="entry name" value="TrbK"/>
</dbReference>
<protein>
    <submittedName>
        <fullName evidence="3">Entry exclusion protein TrbK-alt</fullName>
    </submittedName>
</protein>
<dbReference type="RefSeq" id="WP_407337862.1">
    <property type="nucleotide sequence ID" value="NZ_CP136862.1"/>
</dbReference>
<gene>
    <name evidence="3" type="primary">trbK-alt</name>
    <name evidence="3" type="ORF">RZS28_11350</name>
</gene>
<keyword evidence="2" id="KW-0472">Membrane</keyword>
<feature type="transmembrane region" description="Helical" evidence="2">
    <location>
        <begin position="6"/>
        <end position="26"/>
    </location>
</feature>
<reference evidence="3 4" key="1">
    <citation type="submission" date="2023-10" db="EMBL/GenBank/DDBJ databases">
        <title>Novel methanotroph of the genus Methylocapsa from a subarctic wetland.</title>
        <authorList>
            <person name="Belova S.E."/>
            <person name="Oshkin I.Y."/>
            <person name="Miroshnikov K."/>
            <person name="Dedysh S.N."/>
        </authorList>
    </citation>
    <scope>NUCLEOTIDE SEQUENCE [LARGE SCALE GENOMIC DNA]</scope>
    <source>
        <strain evidence="3 4">RX1</strain>
    </source>
</reference>